<proteinExistence type="inferred from homology"/>
<evidence type="ECO:0000256" key="3">
    <source>
        <dbReference type="ARBA" id="ARBA00038275"/>
    </source>
</evidence>
<evidence type="ECO:0000256" key="4">
    <source>
        <dbReference type="ARBA" id="ARBA00040133"/>
    </source>
</evidence>
<dbReference type="InterPro" id="IPR011990">
    <property type="entry name" value="TPR-like_helical_dom_sf"/>
</dbReference>
<dbReference type="SUPFAM" id="SSF48452">
    <property type="entry name" value="TPR-like"/>
    <property type="match status" value="1"/>
</dbReference>
<gene>
    <name evidence="7" type="ORF">POCULU_LOCUS5882</name>
</gene>
<accession>A0A9N9BLR2</accession>
<dbReference type="PANTHER" id="PTHR46423:SF1">
    <property type="entry name" value="RNA POLYMERASE II-ASSOCIATED PROTEIN 3"/>
    <property type="match status" value="1"/>
</dbReference>
<dbReference type="SMART" id="SM00028">
    <property type="entry name" value="TPR"/>
    <property type="match status" value="3"/>
</dbReference>
<dbReference type="PROSITE" id="PS50005">
    <property type="entry name" value="TPR"/>
    <property type="match status" value="2"/>
</dbReference>
<dbReference type="Pfam" id="PF00515">
    <property type="entry name" value="TPR_1"/>
    <property type="match status" value="1"/>
</dbReference>
<comment type="similarity">
    <text evidence="3">Belongs to the RPAP3 family.</text>
</comment>
<keyword evidence="2 5" id="KW-0802">TPR repeat</keyword>
<dbReference type="EMBL" id="CAJVPJ010000976">
    <property type="protein sequence ID" value="CAG8568733.1"/>
    <property type="molecule type" value="Genomic_DNA"/>
</dbReference>
<reference evidence="7" key="1">
    <citation type="submission" date="2021-06" db="EMBL/GenBank/DDBJ databases">
        <authorList>
            <person name="Kallberg Y."/>
            <person name="Tangrot J."/>
            <person name="Rosling A."/>
        </authorList>
    </citation>
    <scope>NUCLEOTIDE SEQUENCE</scope>
    <source>
        <strain evidence="7">IA702</strain>
    </source>
</reference>
<dbReference type="Pfam" id="PF07719">
    <property type="entry name" value="TPR_2"/>
    <property type="match status" value="1"/>
</dbReference>
<dbReference type="OrthoDB" id="629492at2759"/>
<sequence length="379" mass="43495">MATGRLKFQRRTSYDIKGKKTDRMETALREKEKGNEFFVKGNYAKAIEYYTRAMELDPKEHTFPINRAMAHLKLKKYAEVERDCTIGLKLHPDNAKAFWRRGVARREQGKLDEAKQDLQHALDLEPNENSVKQELAKVIDALKQIEQPSETLPVESDQKSKAAPVPPRRRLEIEEVETDDFGDETLADGKANGDTKGIVEALVEKKDDKVTESTNSKASNIKIQSDVADQTHKETLTETKVDVTKKPQQRNDFRIPKTILEFQHDWSQYSQSDDDLYKYIKAIPPQKLSKILGVFLETEYLASIARILRDKYDNAKDIYDVLYWLSKTDRLSIAASLLKQDDSKVLTDVFERLIPKANEVGLNRDDIMQLSKSFKISIG</sequence>
<dbReference type="InterPro" id="IPR025986">
    <property type="entry name" value="RPAP3-like_C"/>
</dbReference>
<dbReference type="InterPro" id="IPR019734">
    <property type="entry name" value="TPR_rpt"/>
</dbReference>
<dbReference type="InterPro" id="IPR013105">
    <property type="entry name" value="TPR_2"/>
</dbReference>
<comment type="caution">
    <text evidence="7">The sequence shown here is derived from an EMBL/GenBank/DDBJ whole genome shotgun (WGS) entry which is preliminary data.</text>
</comment>
<keyword evidence="1" id="KW-0677">Repeat</keyword>
<evidence type="ECO:0000313" key="7">
    <source>
        <dbReference type="EMBL" id="CAG8568733.1"/>
    </source>
</evidence>
<feature type="repeat" description="TPR" evidence="5">
    <location>
        <begin position="95"/>
        <end position="128"/>
    </location>
</feature>
<evidence type="ECO:0000313" key="8">
    <source>
        <dbReference type="Proteomes" id="UP000789572"/>
    </source>
</evidence>
<feature type="domain" description="RNA-polymerase II-associated protein 3-like C-terminal" evidence="6">
    <location>
        <begin position="256"/>
        <end position="342"/>
    </location>
</feature>
<feature type="repeat" description="TPR" evidence="5">
    <location>
        <begin position="27"/>
        <end position="60"/>
    </location>
</feature>
<keyword evidence="8" id="KW-1185">Reference proteome</keyword>
<name>A0A9N9BLR2_9GLOM</name>
<dbReference type="GO" id="GO:0101031">
    <property type="term" value="C:protein folding chaperone complex"/>
    <property type="evidence" value="ECO:0007669"/>
    <property type="project" value="TreeGrafter"/>
</dbReference>
<evidence type="ECO:0000259" key="6">
    <source>
        <dbReference type="Pfam" id="PF13877"/>
    </source>
</evidence>
<protein>
    <recommendedName>
        <fullName evidence="4">RNA polymerase II-associated protein 3</fullName>
    </recommendedName>
</protein>
<organism evidence="7 8">
    <name type="scientific">Paraglomus occultum</name>
    <dbReference type="NCBI Taxonomy" id="144539"/>
    <lineage>
        <taxon>Eukaryota</taxon>
        <taxon>Fungi</taxon>
        <taxon>Fungi incertae sedis</taxon>
        <taxon>Mucoromycota</taxon>
        <taxon>Glomeromycotina</taxon>
        <taxon>Glomeromycetes</taxon>
        <taxon>Paraglomerales</taxon>
        <taxon>Paraglomeraceae</taxon>
        <taxon>Paraglomus</taxon>
    </lineage>
</organism>
<dbReference type="InterPro" id="IPR051966">
    <property type="entry name" value="RPAP3"/>
</dbReference>
<evidence type="ECO:0000256" key="1">
    <source>
        <dbReference type="ARBA" id="ARBA00022737"/>
    </source>
</evidence>
<dbReference type="PANTHER" id="PTHR46423">
    <property type="entry name" value="RNA POLYMERASE II-ASSOCIATED PROTEIN 3"/>
    <property type="match status" value="1"/>
</dbReference>
<dbReference type="Proteomes" id="UP000789572">
    <property type="component" value="Unassembled WGS sequence"/>
</dbReference>
<dbReference type="Pfam" id="PF13877">
    <property type="entry name" value="RPAP3_C"/>
    <property type="match status" value="1"/>
</dbReference>
<evidence type="ECO:0000256" key="2">
    <source>
        <dbReference type="ARBA" id="ARBA00022803"/>
    </source>
</evidence>
<evidence type="ECO:0000256" key="5">
    <source>
        <dbReference type="PROSITE-ProRule" id="PRU00339"/>
    </source>
</evidence>
<dbReference type="Gene3D" id="1.25.40.10">
    <property type="entry name" value="Tetratricopeptide repeat domain"/>
    <property type="match status" value="1"/>
</dbReference>
<dbReference type="AlphaFoldDB" id="A0A9N9BLR2"/>